<sequence length="108" mass="12207">MDNSASSDQAREVVLELLRIGLLAIRCRAVLSIRYWSRKKELEEWGELCHSLPAVLMGGCKTEALRYFLEWNVASFVQRYPSRDGTDFKQACALFEELAAEVGPVEPA</sequence>
<dbReference type="RefSeq" id="WP_064746146.1">
    <property type="nucleotide sequence ID" value="NZ_JBANDL010000002.1"/>
</dbReference>
<gene>
    <name evidence="1" type="ORF">V2J18_06155</name>
</gene>
<name>A0ABU8CZS5_9GAMM</name>
<dbReference type="Proteomes" id="UP001387215">
    <property type="component" value="Unassembled WGS sequence"/>
</dbReference>
<dbReference type="EMBL" id="JBANDL010000002">
    <property type="protein sequence ID" value="MEI2454256.1"/>
    <property type="molecule type" value="Genomic_DNA"/>
</dbReference>
<comment type="caution">
    <text evidence="1">The sequence shown here is derived from an EMBL/GenBank/DDBJ whole genome shotgun (WGS) entry which is preliminary data.</text>
</comment>
<accession>A0ABU8CZS5</accession>
<evidence type="ECO:0000313" key="2">
    <source>
        <dbReference type="Proteomes" id="UP001387215"/>
    </source>
</evidence>
<keyword evidence="2" id="KW-1185">Reference proteome</keyword>
<reference evidence="1 2" key="1">
    <citation type="submission" date="2024-02" db="EMBL/GenBank/DDBJ databases">
        <title>Lysobacter Genome Sequencing and Mining.</title>
        <authorList>
            <person name="Bierman J."/>
            <person name="Walker M.C."/>
        </authorList>
    </citation>
    <scope>NUCLEOTIDE SEQUENCE [LARGE SCALE GENOMIC DNA]</scope>
    <source>
        <strain evidence="1 2">PB6250</strain>
    </source>
</reference>
<proteinExistence type="predicted"/>
<evidence type="ECO:0000313" key="1">
    <source>
        <dbReference type="EMBL" id="MEI2454256.1"/>
    </source>
</evidence>
<protein>
    <submittedName>
        <fullName evidence="1">Uncharacterized protein</fullName>
    </submittedName>
</protein>
<organism evidence="1 2">
    <name type="scientific">Lysobacter firmicutimachus</name>
    <dbReference type="NCBI Taxonomy" id="1792846"/>
    <lineage>
        <taxon>Bacteria</taxon>
        <taxon>Pseudomonadati</taxon>
        <taxon>Pseudomonadota</taxon>
        <taxon>Gammaproteobacteria</taxon>
        <taxon>Lysobacterales</taxon>
        <taxon>Lysobacteraceae</taxon>
        <taxon>Lysobacter</taxon>
    </lineage>
</organism>